<feature type="domain" description="Nitroreductase" evidence="8">
    <location>
        <begin position="10"/>
        <end position="162"/>
    </location>
</feature>
<comment type="caution">
    <text evidence="9">The sequence shown here is derived from an EMBL/GenBank/DDBJ whole genome shotgun (WGS) entry which is preliminary data.</text>
</comment>
<dbReference type="InterPro" id="IPR000415">
    <property type="entry name" value="Nitroreductase-like"/>
</dbReference>
<evidence type="ECO:0000256" key="2">
    <source>
        <dbReference type="ARBA" id="ARBA00007118"/>
    </source>
</evidence>
<keyword evidence="4" id="KW-0288">FMN</keyword>
<evidence type="ECO:0000256" key="4">
    <source>
        <dbReference type="ARBA" id="ARBA00022643"/>
    </source>
</evidence>
<evidence type="ECO:0000256" key="6">
    <source>
        <dbReference type="ARBA" id="ARBA00023002"/>
    </source>
</evidence>
<protein>
    <submittedName>
        <fullName evidence="9">Nitroreductase</fullName>
    </submittedName>
</protein>
<organism evidence="9 10">
    <name type="scientific">Baia soyae</name>
    <dbReference type="NCBI Taxonomy" id="1544746"/>
    <lineage>
        <taxon>Bacteria</taxon>
        <taxon>Bacillati</taxon>
        <taxon>Bacillota</taxon>
        <taxon>Bacilli</taxon>
        <taxon>Bacillales</taxon>
        <taxon>Thermoactinomycetaceae</taxon>
        <taxon>Baia</taxon>
    </lineage>
</organism>
<sequence length="182" mass="21295">MITTSIMQIIQERRTIRQFSNQPLEIDTIRDIIDVARWAPHHAKTEPWRLILFHGEQRQQIIHMAEKTYTHLSETALSAFISYLKTVPAFLVVVMEQRENRKHWEDDLCATSTLIQNIQLVGWEKQVGMVLRTYGEQMTSRIKEYLGVHQDEKIVGILQMGYFDDAPIATQRKSVDELLTIM</sequence>
<evidence type="ECO:0000256" key="7">
    <source>
        <dbReference type="ARBA" id="ARBA00023027"/>
    </source>
</evidence>
<dbReference type="InterPro" id="IPR052530">
    <property type="entry name" value="NAD(P)H_nitroreductase"/>
</dbReference>
<dbReference type="OrthoDB" id="9804207at2"/>
<dbReference type="Gene3D" id="3.40.109.10">
    <property type="entry name" value="NADH Oxidase"/>
    <property type="match status" value="1"/>
</dbReference>
<keyword evidence="3" id="KW-0285">Flavoprotein</keyword>
<dbReference type="EMBL" id="SLXV01000001">
    <property type="protein sequence ID" value="TCP70572.1"/>
    <property type="molecule type" value="Genomic_DNA"/>
</dbReference>
<keyword evidence="10" id="KW-1185">Reference proteome</keyword>
<name>A0A4R2S479_9BACL</name>
<proteinExistence type="inferred from homology"/>
<dbReference type="RefSeq" id="WP_131847105.1">
    <property type="nucleotide sequence ID" value="NZ_SLXV01000001.1"/>
</dbReference>
<dbReference type="InterPro" id="IPR029479">
    <property type="entry name" value="Nitroreductase"/>
</dbReference>
<accession>A0A4R2S479</accession>
<comment type="similarity">
    <text evidence="2">Belongs to the nitroreductase family.</text>
</comment>
<evidence type="ECO:0000259" key="8">
    <source>
        <dbReference type="Pfam" id="PF00881"/>
    </source>
</evidence>
<dbReference type="PANTHER" id="PTHR43821:SF1">
    <property type="entry name" value="NAD(P)H NITROREDUCTASE YDJA-RELATED"/>
    <property type="match status" value="1"/>
</dbReference>
<keyword evidence="5" id="KW-0521">NADP</keyword>
<dbReference type="SUPFAM" id="SSF55469">
    <property type="entry name" value="FMN-dependent nitroreductase-like"/>
    <property type="match status" value="1"/>
</dbReference>
<evidence type="ECO:0000313" key="9">
    <source>
        <dbReference type="EMBL" id="TCP70572.1"/>
    </source>
</evidence>
<evidence type="ECO:0000256" key="3">
    <source>
        <dbReference type="ARBA" id="ARBA00022630"/>
    </source>
</evidence>
<dbReference type="GO" id="GO:0016491">
    <property type="term" value="F:oxidoreductase activity"/>
    <property type="evidence" value="ECO:0007669"/>
    <property type="project" value="UniProtKB-KW"/>
</dbReference>
<dbReference type="AlphaFoldDB" id="A0A4R2S479"/>
<dbReference type="InterPro" id="IPR026021">
    <property type="entry name" value="YdjA-like"/>
</dbReference>
<gene>
    <name evidence="9" type="ORF">EDD57_10112</name>
</gene>
<keyword evidence="6" id="KW-0560">Oxidoreductase</keyword>
<comment type="cofactor">
    <cofactor evidence="1">
        <name>FMN</name>
        <dbReference type="ChEBI" id="CHEBI:58210"/>
    </cofactor>
</comment>
<reference evidence="9 10" key="1">
    <citation type="submission" date="2019-03" db="EMBL/GenBank/DDBJ databases">
        <title>Genomic Encyclopedia of Type Strains, Phase IV (KMG-IV): sequencing the most valuable type-strain genomes for metagenomic binning, comparative biology and taxonomic classification.</title>
        <authorList>
            <person name="Goeker M."/>
        </authorList>
    </citation>
    <scope>NUCLEOTIDE SEQUENCE [LARGE SCALE GENOMIC DNA]</scope>
    <source>
        <strain evidence="9 10">DSM 46831</strain>
    </source>
</reference>
<dbReference type="CDD" id="cd02135">
    <property type="entry name" value="YdjA-like"/>
    <property type="match status" value="1"/>
</dbReference>
<keyword evidence="7" id="KW-0520">NAD</keyword>
<evidence type="ECO:0000313" key="10">
    <source>
        <dbReference type="Proteomes" id="UP000294746"/>
    </source>
</evidence>
<evidence type="ECO:0000256" key="5">
    <source>
        <dbReference type="ARBA" id="ARBA00022857"/>
    </source>
</evidence>
<dbReference type="Pfam" id="PF00881">
    <property type="entry name" value="Nitroreductase"/>
    <property type="match status" value="1"/>
</dbReference>
<dbReference type="Proteomes" id="UP000294746">
    <property type="component" value="Unassembled WGS sequence"/>
</dbReference>
<evidence type="ECO:0000256" key="1">
    <source>
        <dbReference type="ARBA" id="ARBA00001917"/>
    </source>
</evidence>
<dbReference type="PANTHER" id="PTHR43821">
    <property type="entry name" value="NAD(P)H NITROREDUCTASE YDJA-RELATED"/>
    <property type="match status" value="1"/>
</dbReference>